<dbReference type="EMBL" id="CP135996">
    <property type="protein sequence ID" value="WOC31510.1"/>
    <property type="molecule type" value="Genomic_DNA"/>
</dbReference>
<reference evidence="2" key="3">
    <citation type="submission" date="2024-06" db="EMBL/GenBank/DDBJ databases">
        <authorList>
            <person name="Zeng C."/>
        </authorList>
    </citation>
    <scope>NUCLEOTIDE SEQUENCE [LARGE SCALE GENOMIC DNA]</scope>
    <source>
        <strain evidence="2">ZCY20-5</strain>
    </source>
</reference>
<accession>A0AA97D9G4</accession>
<proteinExistence type="predicted"/>
<gene>
    <name evidence="1" type="ORF">PXC00_09835</name>
</gene>
<dbReference type="Gene3D" id="3.40.1190.10">
    <property type="entry name" value="Mur-like, catalytic domain"/>
    <property type="match status" value="1"/>
</dbReference>
<dbReference type="Proteomes" id="UP001300604">
    <property type="component" value="Chromosome"/>
</dbReference>
<dbReference type="AlphaFoldDB" id="A0AA97D9G4"/>
<dbReference type="RefSeq" id="WP_275846265.1">
    <property type="nucleotide sequence ID" value="NZ_CP135996.1"/>
</dbReference>
<evidence type="ECO:0000313" key="1">
    <source>
        <dbReference type="EMBL" id="WOC31510.1"/>
    </source>
</evidence>
<reference evidence="1 2" key="2">
    <citation type="submission" date="2024-06" db="EMBL/GenBank/DDBJ databases">
        <title>Caproicibacterium argilliputei sp. nov, a novel caproic acid producing anaerobic bacterium isolated from pit mud.</title>
        <authorList>
            <person name="Xia S."/>
        </authorList>
    </citation>
    <scope>NUCLEOTIDE SEQUENCE [LARGE SCALE GENOMIC DNA]</scope>
    <source>
        <strain evidence="1 2">ZCY20-5</strain>
    </source>
</reference>
<sequence length="153" mass="16386">MTGSSIVVENQKIAELLNRLLQDCGRDTLRAVPPGQESAQGLLLADCAEVLRLARDFPACLAAYPLRQDARLAGKKLTTYSLQNDAADYTARGLHTTAEGYTAFEIVGVGCIGRVRLRRPPRGEEETILAAASAAVVCGAPFAQVLASLQRIF</sequence>
<dbReference type="KEGG" id="carl:PXC00_09835"/>
<dbReference type="SUPFAM" id="SSF53623">
    <property type="entry name" value="MurD-like peptide ligases, catalytic domain"/>
    <property type="match status" value="1"/>
</dbReference>
<organism evidence="1 2">
    <name type="scientific">Caproicibacterium argilliputei</name>
    <dbReference type="NCBI Taxonomy" id="3030016"/>
    <lineage>
        <taxon>Bacteria</taxon>
        <taxon>Bacillati</taxon>
        <taxon>Bacillota</taxon>
        <taxon>Clostridia</taxon>
        <taxon>Eubacteriales</taxon>
        <taxon>Oscillospiraceae</taxon>
        <taxon>Caproicibacterium</taxon>
    </lineage>
</organism>
<name>A0AA97D9G4_9FIRM</name>
<protein>
    <submittedName>
        <fullName evidence="1">Uncharacterized protein</fullName>
    </submittedName>
</protein>
<reference evidence="2" key="1">
    <citation type="submission" date="2024-06" db="EMBL/GenBank/DDBJ databases">
        <title>Caproicibacterium argilliputei sp. nov, a novel caproic acid producing anaerobic bacterium isolated from pit mud.</title>
        <authorList>
            <person name="Zeng C."/>
        </authorList>
    </citation>
    <scope>NUCLEOTIDE SEQUENCE [LARGE SCALE GENOMIC DNA]</scope>
    <source>
        <strain evidence="2">ZCY20-5</strain>
    </source>
</reference>
<dbReference type="GO" id="GO:0005524">
    <property type="term" value="F:ATP binding"/>
    <property type="evidence" value="ECO:0007669"/>
    <property type="project" value="InterPro"/>
</dbReference>
<evidence type="ECO:0000313" key="2">
    <source>
        <dbReference type="Proteomes" id="UP001300604"/>
    </source>
</evidence>
<keyword evidence="2" id="KW-1185">Reference proteome</keyword>
<dbReference type="InterPro" id="IPR036565">
    <property type="entry name" value="Mur-like_cat_sf"/>
</dbReference>